<proteinExistence type="predicted"/>
<accession>A0ABS5SFT1</accession>
<comment type="caution">
    <text evidence="3">The sequence shown here is derived from an EMBL/GenBank/DDBJ whole genome shotgun (WGS) entry which is preliminary data.</text>
</comment>
<evidence type="ECO:0000313" key="4">
    <source>
        <dbReference type="Proteomes" id="UP000756860"/>
    </source>
</evidence>
<sequence length="338" mass="36755">MKPVEYQNILIIKPGAIGDLLQLTPAIRALHGKYPQARISVLVSSAATAALFQHNPHVHETIVFDKRGAHRSPLALAKLWLQLYRARYDLVVNYQRSNLKAWFLILSALPCRVLVYHKARGRTVHAVLNHIETLAPLGIDPAKVDQHLEFEPGEDAVRFAADLFASSGLAGRPVVALNPGASNRIKCWSPRRFARLGDRLAVELGAGVVIVGGADERDLAEAIVSRMKSPVLDLVGKTTLLQLGAVLQRCTTIVTGDTGPLHMATSVGTPVVALFGAINPERTGPVGEGHRVIRHPEVACVPCVADRCVNPVTMECMKKITVEEVFNVVEEMVKGRRG</sequence>
<protein>
    <submittedName>
        <fullName evidence="3">Glycosyltransferase family 9 protein</fullName>
    </submittedName>
</protein>
<dbReference type="Proteomes" id="UP000756860">
    <property type="component" value="Unassembled WGS sequence"/>
</dbReference>
<evidence type="ECO:0000256" key="1">
    <source>
        <dbReference type="ARBA" id="ARBA00022676"/>
    </source>
</evidence>
<keyword evidence="1" id="KW-0328">Glycosyltransferase</keyword>
<keyword evidence="2" id="KW-0808">Transferase</keyword>
<dbReference type="InterPro" id="IPR051199">
    <property type="entry name" value="LPS_LOS_Heptosyltrfase"/>
</dbReference>
<dbReference type="Pfam" id="PF01075">
    <property type="entry name" value="Glyco_transf_9"/>
    <property type="match status" value="1"/>
</dbReference>
<dbReference type="Gene3D" id="3.40.50.2000">
    <property type="entry name" value="Glycogen Phosphorylase B"/>
    <property type="match status" value="2"/>
</dbReference>
<dbReference type="CDD" id="cd03789">
    <property type="entry name" value="GT9_LPS_heptosyltransferase"/>
    <property type="match status" value="1"/>
</dbReference>
<name>A0ABS5SFT1_9BACT</name>
<evidence type="ECO:0000313" key="3">
    <source>
        <dbReference type="EMBL" id="MBT0654217.1"/>
    </source>
</evidence>
<reference evidence="3 4" key="1">
    <citation type="submission" date="2021-05" db="EMBL/GenBank/DDBJ databases">
        <title>The draft genome of Geobacter luticola JCM 17780.</title>
        <authorList>
            <person name="Xu Z."/>
            <person name="Masuda Y."/>
            <person name="Itoh H."/>
            <person name="Senoo K."/>
        </authorList>
    </citation>
    <scope>NUCLEOTIDE SEQUENCE [LARGE SCALE GENOMIC DNA]</scope>
    <source>
        <strain evidence="3 4">JCM 17780</strain>
    </source>
</reference>
<dbReference type="PANTHER" id="PTHR30160">
    <property type="entry name" value="TETRAACYLDISACCHARIDE 4'-KINASE-RELATED"/>
    <property type="match status" value="1"/>
</dbReference>
<gene>
    <name evidence="3" type="ORF">KI810_14225</name>
</gene>
<organism evidence="3 4">
    <name type="scientific">Geomobilimonas luticola</name>
    <dbReference type="NCBI Taxonomy" id="1114878"/>
    <lineage>
        <taxon>Bacteria</taxon>
        <taxon>Pseudomonadati</taxon>
        <taxon>Thermodesulfobacteriota</taxon>
        <taxon>Desulfuromonadia</taxon>
        <taxon>Geobacterales</taxon>
        <taxon>Geobacteraceae</taxon>
        <taxon>Geomobilimonas</taxon>
    </lineage>
</organism>
<keyword evidence="4" id="KW-1185">Reference proteome</keyword>
<dbReference type="SUPFAM" id="SSF53756">
    <property type="entry name" value="UDP-Glycosyltransferase/glycogen phosphorylase"/>
    <property type="match status" value="1"/>
</dbReference>
<evidence type="ECO:0000256" key="2">
    <source>
        <dbReference type="ARBA" id="ARBA00022679"/>
    </source>
</evidence>
<dbReference type="EMBL" id="JAHCVK010000008">
    <property type="protein sequence ID" value="MBT0654217.1"/>
    <property type="molecule type" value="Genomic_DNA"/>
</dbReference>
<dbReference type="InterPro" id="IPR002201">
    <property type="entry name" value="Glyco_trans_9"/>
</dbReference>
<dbReference type="PANTHER" id="PTHR30160:SF7">
    <property type="entry name" value="ADP-HEPTOSE--LPS HEPTOSYLTRANSFERASE 2"/>
    <property type="match status" value="1"/>
</dbReference>